<proteinExistence type="predicted"/>
<comment type="caution">
    <text evidence="1">The sequence shown here is derived from an EMBL/GenBank/DDBJ whole genome shotgun (WGS) entry which is preliminary data.</text>
</comment>
<keyword evidence="2" id="KW-1185">Reference proteome</keyword>
<accession>A0ABD1XSZ8</accession>
<gene>
    <name evidence="1" type="ORF">R1flu_029221</name>
</gene>
<reference evidence="1 2" key="1">
    <citation type="submission" date="2024-09" db="EMBL/GenBank/DDBJ databases">
        <title>Chromosome-scale assembly of Riccia fluitans.</title>
        <authorList>
            <person name="Paukszto L."/>
            <person name="Sawicki J."/>
            <person name="Karawczyk K."/>
            <person name="Piernik-Szablinska J."/>
            <person name="Szczecinska M."/>
            <person name="Mazdziarz M."/>
        </authorList>
    </citation>
    <scope>NUCLEOTIDE SEQUENCE [LARGE SCALE GENOMIC DNA]</scope>
    <source>
        <strain evidence="1">Rf_01</strain>
        <tissue evidence="1">Aerial parts of the thallus</tissue>
    </source>
</reference>
<dbReference type="EMBL" id="JBHFFA010000008">
    <property type="protein sequence ID" value="KAL2610648.1"/>
    <property type="molecule type" value="Genomic_DNA"/>
</dbReference>
<name>A0ABD1XSZ8_9MARC</name>
<protein>
    <submittedName>
        <fullName evidence="1">Uncharacterized protein</fullName>
    </submittedName>
</protein>
<sequence length="67" mass="7394">MSGGYKKEFTTFSAVLDSAQLLHGPTWDPKFFAGLSRIVRTTPPSQPADVAPAQLTFRFDLIPLARE</sequence>
<dbReference type="AlphaFoldDB" id="A0ABD1XSZ8"/>
<dbReference type="Proteomes" id="UP001605036">
    <property type="component" value="Unassembled WGS sequence"/>
</dbReference>
<evidence type="ECO:0000313" key="1">
    <source>
        <dbReference type="EMBL" id="KAL2610648.1"/>
    </source>
</evidence>
<evidence type="ECO:0000313" key="2">
    <source>
        <dbReference type="Proteomes" id="UP001605036"/>
    </source>
</evidence>
<organism evidence="1 2">
    <name type="scientific">Riccia fluitans</name>
    <dbReference type="NCBI Taxonomy" id="41844"/>
    <lineage>
        <taxon>Eukaryota</taxon>
        <taxon>Viridiplantae</taxon>
        <taxon>Streptophyta</taxon>
        <taxon>Embryophyta</taxon>
        <taxon>Marchantiophyta</taxon>
        <taxon>Marchantiopsida</taxon>
        <taxon>Marchantiidae</taxon>
        <taxon>Marchantiales</taxon>
        <taxon>Ricciaceae</taxon>
        <taxon>Riccia</taxon>
    </lineage>
</organism>